<protein>
    <submittedName>
        <fullName evidence="1">Uncharacterized protein</fullName>
    </submittedName>
</protein>
<keyword evidence="2" id="KW-1185">Reference proteome</keyword>
<organism evidence="1 2">
    <name type="scientific">Portunus trituberculatus</name>
    <name type="common">Swimming crab</name>
    <name type="synonym">Neptunus trituberculatus</name>
    <dbReference type="NCBI Taxonomy" id="210409"/>
    <lineage>
        <taxon>Eukaryota</taxon>
        <taxon>Metazoa</taxon>
        <taxon>Ecdysozoa</taxon>
        <taxon>Arthropoda</taxon>
        <taxon>Crustacea</taxon>
        <taxon>Multicrustacea</taxon>
        <taxon>Malacostraca</taxon>
        <taxon>Eumalacostraca</taxon>
        <taxon>Eucarida</taxon>
        <taxon>Decapoda</taxon>
        <taxon>Pleocyemata</taxon>
        <taxon>Brachyura</taxon>
        <taxon>Eubrachyura</taxon>
        <taxon>Portunoidea</taxon>
        <taxon>Portunidae</taxon>
        <taxon>Portuninae</taxon>
        <taxon>Portunus</taxon>
    </lineage>
</organism>
<dbReference type="AlphaFoldDB" id="A0A5B7FZH2"/>
<evidence type="ECO:0000313" key="2">
    <source>
        <dbReference type="Proteomes" id="UP000324222"/>
    </source>
</evidence>
<gene>
    <name evidence="1" type="ORF">E2C01_045902</name>
</gene>
<comment type="caution">
    <text evidence="1">The sequence shown here is derived from an EMBL/GenBank/DDBJ whole genome shotgun (WGS) entry which is preliminary data.</text>
</comment>
<reference evidence="1 2" key="1">
    <citation type="submission" date="2019-05" db="EMBL/GenBank/DDBJ databases">
        <title>Another draft genome of Portunus trituberculatus and its Hox gene families provides insights of decapod evolution.</title>
        <authorList>
            <person name="Jeong J.-H."/>
            <person name="Song I."/>
            <person name="Kim S."/>
            <person name="Choi T."/>
            <person name="Kim D."/>
            <person name="Ryu S."/>
            <person name="Kim W."/>
        </authorList>
    </citation>
    <scope>NUCLEOTIDE SEQUENCE [LARGE SCALE GENOMIC DNA]</scope>
    <source>
        <tissue evidence="1">Muscle</tissue>
    </source>
</reference>
<dbReference type="Proteomes" id="UP000324222">
    <property type="component" value="Unassembled WGS sequence"/>
</dbReference>
<name>A0A5B7FZH2_PORTR</name>
<accession>A0A5B7FZH2</accession>
<evidence type="ECO:0000313" key="1">
    <source>
        <dbReference type="EMBL" id="MPC52042.1"/>
    </source>
</evidence>
<dbReference type="EMBL" id="VSRR010010587">
    <property type="protein sequence ID" value="MPC52042.1"/>
    <property type="molecule type" value="Genomic_DNA"/>
</dbReference>
<proteinExistence type="predicted"/>
<sequence length="128" mass="13844">MEAMRGQVSNNLCLAGQAMTHWYQMRARDAQYAVGDRGWSNSARRNSHERSCVAVSSQLLCNTPSCTRSFSHCSTKALVAGLSGDSSSLLGCSSFSIHLNIGAMSGLACWASFHRWLVSPGPPSTRIF</sequence>